<evidence type="ECO:0000259" key="1">
    <source>
        <dbReference type="Pfam" id="PF12697"/>
    </source>
</evidence>
<organism evidence="2 3">
    <name type="scientific">Mobilicoccus caccae</name>
    <dbReference type="NCBI Taxonomy" id="1859295"/>
    <lineage>
        <taxon>Bacteria</taxon>
        <taxon>Bacillati</taxon>
        <taxon>Actinomycetota</taxon>
        <taxon>Actinomycetes</taxon>
        <taxon>Micrococcales</taxon>
        <taxon>Dermatophilaceae</taxon>
        <taxon>Mobilicoccus</taxon>
    </lineage>
</organism>
<dbReference type="SUPFAM" id="SSF53474">
    <property type="entry name" value="alpha/beta-Hydrolases"/>
    <property type="match status" value="1"/>
</dbReference>
<dbReference type="EMBL" id="BSUO01000001">
    <property type="protein sequence ID" value="GMA41832.1"/>
    <property type="molecule type" value="Genomic_DNA"/>
</dbReference>
<keyword evidence="3" id="KW-1185">Reference proteome</keyword>
<dbReference type="InterPro" id="IPR000073">
    <property type="entry name" value="AB_hydrolase_1"/>
</dbReference>
<dbReference type="Gene3D" id="3.40.50.1820">
    <property type="entry name" value="alpha/beta hydrolase"/>
    <property type="match status" value="1"/>
</dbReference>
<name>A0ABQ6IVA7_9MICO</name>
<feature type="domain" description="AB hydrolase-1" evidence="1">
    <location>
        <begin position="7"/>
        <end position="226"/>
    </location>
</feature>
<dbReference type="Pfam" id="PF12697">
    <property type="entry name" value="Abhydrolase_6"/>
    <property type="match status" value="1"/>
</dbReference>
<reference evidence="3" key="1">
    <citation type="journal article" date="2019" name="Int. J. Syst. Evol. Microbiol.">
        <title>The Global Catalogue of Microorganisms (GCM) 10K type strain sequencing project: providing services to taxonomists for standard genome sequencing and annotation.</title>
        <authorList>
            <consortium name="The Broad Institute Genomics Platform"/>
            <consortium name="The Broad Institute Genome Sequencing Center for Infectious Disease"/>
            <person name="Wu L."/>
            <person name="Ma J."/>
        </authorList>
    </citation>
    <scope>NUCLEOTIDE SEQUENCE [LARGE SCALE GENOMIC DNA]</scope>
    <source>
        <strain evidence="3">NBRC 113072</strain>
    </source>
</reference>
<proteinExistence type="predicted"/>
<dbReference type="Proteomes" id="UP001157126">
    <property type="component" value="Unassembled WGS sequence"/>
</dbReference>
<dbReference type="InterPro" id="IPR050266">
    <property type="entry name" value="AB_hydrolase_sf"/>
</dbReference>
<evidence type="ECO:0000313" key="3">
    <source>
        <dbReference type="Proteomes" id="UP001157126"/>
    </source>
</evidence>
<protein>
    <submittedName>
        <fullName evidence="2">Lysophospholipase</fullName>
    </submittedName>
</protein>
<accession>A0ABQ6IVA7</accession>
<dbReference type="PRINTS" id="PR00111">
    <property type="entry name" value="ABHYDROLASE"/>
</dbReference>
<sequence>MAVRPVLVLVHGTRFDARQWDGYADLIPEADLVTVDLPGHGERAGAEYSSAAAVAAVTDVLEEVAARVPRPPVVLAGHSLGGYVATTVAEHHPDLIDALVLIGAAADPTRHPILRHLYSGFARTLGVVGPDRMARATNRVLRRLGAADADLPGTTGYDVLPTAWATTAAEASARQLADLTCPVFLVSGRFDQLGIDTRRYARACVDARVRVIPRATHLAPITHRPQLAAILREAIDAVGG</sequence>
<dbReference type="InterPro" id="IPR029058">
    <property type="entry name" value="AB_hydrolase_fold"/>
</dbReference>
<comment type="caution">
    <text evidence="2">The sequence shown here is derived from an EMBL/GenBank/DDBJ whole genome shotgun (WGS) entry which is preliminary data.</text>
</comment>
<gene>
    <name evidence="2" type="ORF">GCM10025883_38770</name>
</gene>
<evidence type="ECO:0000313" key="2">
    <source>
        <dbReference type="EMBL" id="GMA41832.1"/>
    </source>
</evidence>
<dbReference type="PANTHER" id="PTHR43798">
    <property type="entry name" value="MONOACYLGLYCEROL LIPASE"/>
    <property type="match status" value="1"/>
</dbReference>
<dbReference type="RefSeq" id="WP_284305332.1">
    <property type="nucleotide sequence ID" value="NZ_BSUO01000001.1"/>
</dbReference>